<keyword evidence="1" id="KW-1133">Transmembrane helix</keyword>
<feature type="transmembrane region" description="Helical" evidence="1">
    <location>
        <begin position="59"/>
        <end position="80"/>
    </location>
</feature>
<dbReference type="EMBL" id="CCYD01000523">
    <property type="protein sequence ID" value="CEG40659.1"/>
    <property type="molecule type" value="Genomic_DNA"/>
</dbReference>
<keyword evidence="1" id="KW-0472">Membrane</keyword>
<evidence type="ECO:0000256" key="1">
    <source>
        <dbReference type="SAM" id="Phobius"/>
    </source>
</evidence>
<organism evidence="2 3">
    <name type="scientific">Plasmopara halstedii</name>
    <name type="common">Downy mildew of sunflower</name>
    <dbReference type="NCBI Taxonomy" id="4781"/>
    <lineage>
        <taxon>Eukaryota</taxon>
        <taxon>Sar</taxon>
        <taxon>Stramenopiles</taxon>
        <taxon>Oomycota</taxon>
        <taxon>Peronosporomycetes</taxon>
        <taxon>Peronosporales</taxon>
        <taxon>Peronosporaceae</taxon>
        <taxon>Plasmopara</taxon>
    </lineage>
</organism>
<sequence length="105" mass="11759">MQKRQCARKAQSTTEREFTEALDLNISFFQFCSKKMRESELKKIFSLLRFVSRISIRNLICIFVCISGVGQALGAFAAAMKAVPVSMRSMKAINAAKMVAITCLQ</sequence>
<dbReference type="AlphaFoldDB" id="A0A0N7L571"/>
<keyword evidence="1" id="KW-0812">Transmembrane</keyword>
<dbReference type="Proteomes" id="UP000054928">
    <property type="component" value="Unassembled WGS sequence"/>
</dbReference>
<protein>
    <submittedName>
        <fullName evidence="2">Uncharacterized protein</fullName>
    </submittedName>
</protein>
<evidence type="ECO:0000313" key="3">
    <source>
        <dbReference type="Proteomes" id="UP000054928"/>
    </source>
</evidence>
<reference evidence="3" key="1">
    <citation type="submission" date="2014-09" db="EMBL/GenBank/DDBJ databases">
        <authorList>
            <person name="Sharma Rahul"/>
            <person name="Thines Marco"/>
        </authorList>
    </citation>
    <scope>NUCLEOTIDE SEQUENCE [LARGE SCALE GENOMIC DNA]</scope>
</reference>
<dbReference type="GeneID" id="36405900"/>
<proteinExistence type="predicted"/>
<accession>A0A0N7L571</accession>
<name>A0A0N7L571_PLAHL</name>
<dbReference type="RefSeq" id="XP_024577028.1">
    <property type="nucleotide sequence ID" value="XM_024726341.1"/>
</dbReference>
<keyword evidence="3" id="KW-1185">Reference proteome</keyword>
<evidence type="ECO:0000313" key="2">
    <source>
        <dbReference type="EMBL" id="CEG40659.1"/>
    </source>
</evidence>